<feature type="transmembrane region" description="Helical" evidence="7">
    <location>
        <begin position="43"/>
        <end position="62"/>
    </location>
</feature>
<evidence type="ECO:0000256" key="5">
    <source>
        <dbReference type="ARBA" id="ARBA00022989"/>
    </source>
</evidence>
<feature type="transmembrane region" description="Helical" evidence="7">
    <location>
        <begin position="371"/>
        <end position="388"/>
    </location>
</feature>
<dbReference type="GO" id="GO:0005886">
    <property type="term" value="C:plasma membrane"/>
    <property type="evidence" value="ECO:0007669"/>
    <property type="project" value="TreeGrafter"/>
</dbReference>
<comment type="subcellular location">
    <subcellularLocation>
        <location evidence="1">Membrane</location>
        <topology evidence="1">Multi-pass membrane protein</topology>
    </subcellularLocation>
</comment>
<keyword evidence="2" id="KW-0813">Transport</keyword>
<feature type="transmembrane region" description="Helical" evidence="7">
    <location>
        <begin position="108"/>
        <end position="137"/>
    </location>
</feature>
<evidence type="ECO:0000256" key="3">
    <source>
        <dbReference type="ARBA" id="ARBA00022692"/>
    </source>
</evidence>
<feature type="transmembrane region" description="Helical" evidence="7">
    <location>
        <begin position="408"/>
        <end position="428"/>
    </location>
</feature>
<evidence type="ECO:0000256" key="2">
    <source>
        <dbReference type="ARBA" id="ARBA00022448"/>
    </source>
</evidence>
<keyword evidence="5 7" id="KW-1133">Transmembrane helix</keyword>
<reference evidence="9 10" key="1">
    <citation type="journal article" date="2019" name="Nat. Microbiol.">
        <title>Mediterranean grassland soil C-N compound turnover is dependent on rainfall and depth, and is mediated by genomically divergent microorganisms.</title>
        <authorList>
            <person name="Diamond S."/>
            <person name="Andeer P.F."/>
            <person name="Li Z."/>
            <person name="Crits-Christoph A."/>
            <person name="Burstein D."/>
            <person name="Anantharaman K."/>
            <person name="Lane K.R."/>
            <person name="Thomas B.C."/>
            <person name="Pan C."/>
            <person name="Northen T.R."/>
            <person name="Banfield J.F."/>
        </authorList>
    </citation>
    <scope>NUCLEOTIDE SEQUENCE [LARGE SCALE GENOMIC DNA]</scope>
    <source>
        <strain evidence="9">NP_4</strain>
    </source>
</reference>
<feature type="domain" description="Citrate transporter-like" evidence="8">
    <location>
        <begin position="31"/>
        <end position="375"/>
    </location>
</feature>
<feature type="transmembrane region" description="Helical" evidence="7">
    <location>
        <begin position="317"/>
        <end position="340"/>
    </location>
</feature>
<dbReference type="InterPro" id="IPR004680">
    <property type="entry name" value="Cit_transptr-like_dom"/>
</dbReference>
<dbReference type="Proteomes" id="UP000319353">
    <property type="component" value="Unassembled WGS sequence"/>
</dbReference>
<evidence type="ECO:0000256" key="7">
    <source>
        <dbReference type="SAM" id="Phobius"/>
    </source>
</evidence>
<feature type="transmembrane region" description="Helical" evidence="7">
    <location>
        <begin position="286"/>
        <end position="305"/>
    </location>
</feature>
<dbReference type="CDD" id="cd01115">
    <property type="entry name" value="SLC13_permease"/>
    <property type="match status" value="1"/>
</dbReference>
<sequence>MWPWRSSGSDPERVSAAALFTLVLLIAAAAAFAAGRWRPDAVALLALLALLVSGTVSLNTGLAGFGSPALIAMAAVFVLSAGLERTGVATRLGRRVLALAGPSELRLTVAFVLTAGLLSGVMNSIGAMAVLLPAAIAAAREARISPSRLLLPLALGTRLGGNLTLISGPSNLIASDALVQRGLPPFGFFEFLPVGGTFLLAGLAFIALVGRKWLPDAPLRETPRPENLAHVHAARQRTELAPWALFSVALLIAASTAGVSIAVATLLAAGLVVISGCVTMEEIYQAVDWRALVFMGAILPLGMALSDTGAAASLSDAVLRALGASKLAALAVMLAIAIGLNQVMPSVAATAVLAPLAIHAAAGVSANPHAYVMAVIAGTGTTFTPISNPVNLLVMGPGGYQMKDYVRIGLPLAVLLGLVSILLIPVVWPL</sequence>
<protein>
    <submittedName>
        <fullName evidence="9">SLC13/DASS family transporter</fullName>
    </submittedName>
</protein>
<evidence type="ECO:0000256" key="4">
    <source>
        <dbReference type="ARBA" id="ARBA00022737"/>
    </source>
</evidence>
<dbReference type="PANTHER" id="PTHR43652:SF1">
    <property type="entry name" value="RESPONSE REGULATOR"/>
    <property type="match status" value="1"/>
</dbReference>
<dbReference type="EMBL" id="VBAL01000011">
    <property type="protein sequence ID" value="TMJ06607.1"/>
    <property type="molecule type" value="Genomic_DNA"/>
</dbReference>
<evidence type="ECO:0000313" key="10">
    <source>
        <dbReference type="Proteomes" id="UP000319353"/>
    </source>
</evidence>
<dbReference type="AlphaFoldDB" id="A0A537LFX0"/>
<comment type="caution">
    <text evidence="9">The sequence shown here is derived from an EMBL/GenBank/DDBJ whole genome shotgun (WGS) entry which is preliminary data.</text>
</comment>
<feature type="transmembrane region" description="Helical" evidence="7">
    <location>
        <begin position="69"/>
        <end position="88"/>
    </location>
</feature>
<feature type="transmembrane region" description="Helical" evidence="7">
    <location>
        <begin position="188"/>
        <end position="210"/>
    </location>
</feature>
<dbReference type="PANTHER" id="PTHR43652">
    <property type="entry name" value="BASIC AMINO ACID ANTIPORTER YFCC-RELATED"/>
    <property type="match status" value="1"/>
</dbReference>
<feature type="transmembrane region" description="Helical" evidence="7">
    <location>
        <begin position="243"/>
        <end position="274"/>
    </location>
</feature>
<name>A0A537LFX0_9BACT</name>
<evidence type="ECO:0000256" key="1">
    <source>
        <dbReference type="ARBA" id="ARBA00004141"/>
    </source>
</evidence>
<evidence type="ECO:0000259" key="8">
    <source>
        <dbReference type="Pfam" id="PF03600"/>
    </source>
</evidence>
<evidence type="ECO:0000313" key="9">
    <source>
        <dbReference type="EMBL" id="TMJ06607.1"/>
    </source>
</evidence>
<proteinExistence type="predicted"/>
<keyword evidence="6 7" id="KW-0472">Membrane</keyword>
<keyword evidence="4" id="KW-0677">Repeat</keyword>
<accession>A0A537LFX0</accession>
<dbReference type="InterPro" id="IPR051679">
    <property type="entry name" value="DASS-Related_Transporters"/>
</dbReference>
<dbReference type="GO" id="GO:0055085">
    <property type="term" value="P:transmembrane transport"/>
    <property type="evidence" value="ECO:0007669"/>
    <property type="project" value="InterPro"/>
</dbReference>
<dbReference type="Pfam" id="PF03600">
    <property type="entry name" value="CitMHS"/>
    <property type="match status" value="1"/>
</dbReference>
<organism evidence="9 10">
    <name type="scientific">Candidatus Segetimicrobium genomatis</name>
    <dbReference type="NCBI Taxonomy" id="2569760"/>
    <lineage>
        <taxon>Bacteria</taxon>
        <taxon>Bacillati</taxon>
        <taxon>Candidatus Sysuimicrobiota</taxon>
        <taxon>Candidatus Sysuimicrobiia</taxon>
        <taxon>Candidatus Sysuimicrobiales</taxon>
        <taxon>Candidatus Segetimicrobiaceae</taxon>
        <taxon>Candidatus Segetimicrobium</taxon>
    </lineage>
</organism>
<keyword evidence="3 7" id="KW-0812">Transmembrane</keyword>
<gene>
    <name evidence="9" type="ORF">E6H01_01220</name>
</gene>
<evidence type="ECO:0000256" key="6">
    <source>
        <dbReference type="ARBA" id="ARBA00023136"/>
    </source>
</evidence>